<comment type="caution">
    <text evidence="1">The sequence shown here is derived from an EMBL/GenBank/DDBJ whole genome shotgun (WGS) entry which is preliminary data.</text>
</comment>
<evidence type="ECO:0000313" key="1">
    <source>
        <dbReference type="EMBL" id="KAF6271570.1"/>
    </source>
</evidence>
<accession>A0A7J7R5X9</accession>
<sequence length="256" mass="27944">MQSLLRMCACSCVCVFIRVSLFKKQPSLWGSWILHVRVNPPVPCPPPLSPRPSLAHPSLPPLSSQPCCSLQRKGLWETPGLFPPIPQLLPAGAVCMPPPEPRGTPYPFPFPLSTKEKKEFQTTTRLCGLALYPKLCCQLARCRGRVPMEPRTEGSPQSCLAPHCSCLSLSFQPQHTLESSCPPEAFPMKLVSGLCSKNPSLRLPTLPPAWLDGSRPPGLTTAFRSAWVSQGPFFPVSGPSGWLWAGPSKPNLQQTC</sequence>
<protein>
    <submittedName>
        <fullName evidence="1">Uncharacterized protein</fullName>
    </submittedName>
</protein>
<dbReference type="AlphaFoldDB" id="A0A7J7R5X9"/>
<evidence type="ECO:0000313" key="2">
    <source>
        <dbReference type="Proteomes" id="UP000585614"/>
    </source>
</evidence>
<name>A0A7J7R5X9_RHIFE</name>
<reference evidence="1 2" key="1">
    <citation type="journal article" date="2020" name="Nature">
        <title>Six reference-quality genomes reveal evolution of bat adaptations.</title>
        <authorList>
            <person name="Jebb D."/>
            <person name="Huang Z."/>
            <person name="Pippel M."/>
            <person name="Hughes G.M."/>
            <person name="Lavrichenko K."/>
            <person name="Devanna P."/>
            <person name="Winkler S."/>
            <person name="Jermiin L.S."/>
            <person name="Skirmuntt E.C."/>
            <person name="Katzourakis A."/>
            <person name="Burkitt-Gray L."/>
            <person name="Ray D.A."/>
            <person name="Sullivan K.A.M."/>
            <person name="Roscito J.G."/>
            <person name="Kirilenko B.M."/>
            <person name="Davalos L.M."/>
            <person name="Corthals A.P."/>
            <person name="Power M.L."/>
            <person name="Jones G."/>
            <person name="Ransome R.D."/>
            <person name="Dechmann D.K.N."/>
            <person name="Locatelli A.G."/>
            <person name="Puechmaille S.J."/>
            <person name="Fedrigo O."/>
            <person name="Jarvis E.D."/>
            <person name="Hiller M."/>
            <person name="Vernes S.C."/>
            <person name="Myers E.W."/>
            <person name="Teeling E.C."/>
        </authorList>
    </citation>
    <scope>NUCLEOTIDE SEQUENCE [LARGE SCALE GENOMIC DNA]</scope>
    <source>
        <strain evidence="1">MRhiFer1</strain>
        <tissue evidence="1">Lung</tissue>
    </source>
</reference>
<proteinExistence type="predicted"/>
<gene>
    <name evidence="1" type="ORF">mRhiFer1_009666</name>
</gene>
<dbReference type="EMBL" id="JACAGC010000030">
    <property type="protein sequence ID" value="KAF6271570.1"/>
    <property type="molecule type" value="Genomic_DNA"/>
</dbReference>
<organism evidence="1 2">
    <name type="scientific">Rhinolophus ferrumequinum</name>
    <name type="common">Greater horseshoe bat</name>
    <dbReference type="NCBI Taxonomy" id="59479"/>
    <lineage>
        <taxon>Eukaryota</taxon>
        <taxon>Metazoa</taxon>
        <taxon>Chordata</taxon>
        <taxon>Craniata</taxon>
        <taxon>Vertebrata</taxon>
        <taxon>Euteleostomi</taxon>
        <taxon>Mammalia</taxon>
        <taxon>Eutheria</taxon>
        <taxon>Laurasiatheria</taxon>
        <taxon>Chiroptera</taxon>
        <taxon>Yinpterochiroptera</taxon>
        <taxon>Rhinolophoidea</taxon>
        <taxon>Rhinolophidae</taxon>
        <taxon>Rhinolophinae</taxon>
        <taxon>Rhinolophus</taxon>
    </lineage>
</organism>
<dbReference type="Proteomes" id="UP000585614">
    <property type="component" value="Unassembled WGS sequence"/>
</dbReference>